<reference evidence="2" key="1">
    <citation type="journal article" date="2010" name="Nat. Biotechnol.">
        <title>Draft genome sequence of the oilseed species Ricinus communis.</title>
        <authorList>
            <person name="Chan A.P."/>
            <person name="Crabtree J."/>
            <person name="Zhao Q."/>
            <person name="Lorenzi H."/>
            <person name="Orvis J."/>
            <person name="Puiu D."/>
            <person name="Melake-Berhan A."/>
            <person name="Jones K.M."/>
            <person name="Redman J."/>
            <person name="Chen G."/>
            <person name="Cahoon E.B."/>
            <person name="Gedil M."/>
            <person name="Stanke M."/>
            <person name="Haas B.J."/>
            <person name="Wortman J.R."/>
            <person name="Fraser-Liggett C.M."/>
            <person name="Ravel J."/>
            <person name="Rabinowicz P.D."/>
        </authorList>
    </citation>
    <scope>NUCLEOTIDE SEQUENCE [LARGE SCALE GENOMIC DNA]</scope>
    <source>
        <strain evidence="2">cv. Hale</strain>
    </source>
</reference>
<gene>
    <name evidence="1" type="ORF">RCOM_1494610</name>
</gene>
<accession>B9RQP8</accession>
<proteinExistence type="predicted"/>
<organism evidence="1 2">
    <name type="scientific">Ricinus communis</name>
    <name type="common">Castor bean</name>
    <dbReference type="NCBI Taxonomy" id="3988"/>
    <lineage>
        <taxon>Eukaryota</taxon>
        <taxon>Viridiplantae</taxon>
        <taxon>Streptophyta</taxon>
        <taxon>Embryophyta</taxon>
        <taxon>Tracheophyta</taxon>
        <taxon>Spermatophyta</taxon>
        <taxon>Magnoliopsida</taxon>
        <taxon>eudicotyledons</taxon>
        <taxon>Gunneridae</taxon>
        <taxon>Pentapetalae</taxon>
        <taxon>rosids</taxon>
        <taxon>fabids</taxon>
        <taxon>Malpighiales</taxon>
        <taxon>Euphorbiaceae</taxon>
        <taxon>Acalyphoideae</taxon>
        <taxon>Acalypheae</taxon>
        <taxon>Ricinus</taxon>
    </lineage>
</organism>
<dbReference type="Proteomes" id="UP000008311">
    <property type="component" value="Unassembled WGS sequence"/>
</dbReference>
<evidence type="ECO:0000313" key="2">
    <source>
        <dbReference type="Proteomes" id="UP000008311"/>
    </source>
</evidence>
<sequence>MLYHITKCRLREVPGLKNPNWKISSVETNGNQVIIVLELLALLNVSGNE</sequence>
<protein>
    <submittedName>
        <fullName evidence="1">Uncharacterized protein</fullName>
    </submittedName>
</protein>
<dbReference type="AlphaFoldDB" id="B9RQP8"/>
<dbReference type="EMBL" id="EQ973801">
    <property type="protein sequence ID" value="EEF46487.1"/>
    <property type="molecule type" value="Genomic_DNA"/>
</dbReference>
<name>B9RQP8_RICCO</name>
<evidence type="ECO:0000313" key="1">
    <source>
        <dbReference type="EMBL" id="EEF46487.1"/>
    </source>
</evidence>
<keyword evidence="2" id="KW-1185">Reference proteome</keyword>
<dbReference type="InParanoid" id="B9RQP8"/>